<keyword evidence="6 7" id="KW-0472">Membrane</keyword>
<evidence type="ECO:0000256" key="1">
    <source>
        <dbReference type="ARBA" id="ARBA00004651"/>
    </source>
</evidence>
<feature type="transmembrane region" description="Helical" evidence="7">
    <location>
        <begin position="162"/>
        <end position="189"/>
    </location>
</feature>
<evidence type="ECO:0000256" key="2">
    <source>
        <dbReference type="ARBA" id="ARBA00022448"/>
    </source>
</evidence>
<evidence type="ECO:0000256" key="3">
    <source>
        <dbReference type="ARBA" id="ARBA00022475"/>
    </source>
</evidence>
<gene>
    <name evidence="8" type="ORF">ACFOJE_10865</name>
</gene>
<keyword evidence="4 7" id="KW-0812">Transmembrane</keyword>
<dbReference type="CDD" id="cd06173">
    <property type="entry name" value="MFS_MefA_like"/>
    <property type="match status" value="1"/>
</dbReference>
<keyword evidence="2" id="KW-0813">Transport</keyword>
<organism evidence="8 9">
    <name type="scientific">Azotobacter bryophylli</name>
    <dbReference type="NCBI Taxonomy" id="1986537"/>
    <lineage>
        <taxon>Bacteria</taxon>
        <taxon>Pseudomonadati</taxon>
        <taxon>Pseudomonadota</taxon>
        <taxon>Gammaproteobacteria</taxon>
        <taxon>Pseudomonadales</taxon>
        <taxon>Pseudomonadaceae</taxon>
        <taxon>Azotobacter</taxon>
    </lineage>
</organism>
<evidence type="ECO:0000313" key="9">
    <source>
        <dbReference type="Proteomes" id="UP001595457"/>
    </source>
</evidence>
<feature type="transmembrane region" description="Helical" evidence="7">
    <location>
        <begin position="281"/>
        <end position="300"/>
    </location>
</feature>
<dbReference type="InterPro" id="IPR036259">
    <property type="entry name" value="MFS_trans_sf"/>
</dbReference>
<protein>
    <submittedName>
        <fullName evidence="8">MFS transporter</fullName>
    </submittedName>
</protein>
<evidence type="ECO:0000256" key="4">
    <source>
        <dbReference type="ARBA" id="ARBA00022692"/>
    </source>
</evidence>
<accession>A0ABV7AUW8</accession>
<dbReference type="RefSeq" id="WP_377814362.1">
    <property type="nucleotide sequence ID" value="NZ_JBHRSJ010000019.1"/>
</dbReference>
<dbReference type="PANTHER" id="PTHR23513:SF11">
    <property type="entry name" value="STAPHYLOFERRIN A TRANSPORTER"/>
    <property type="match status" value="1"/>
</dbReference>
<feature type="transmembrane region" description="Helical" evidence="7">
    <location>
        <begin position="104"/>
        <end position="120"/>
    </location>
</feature>
<evidence type="ECO:0000256" key="5">
    <source>
        <dbReference type="ARBA" id="ARBA00022989"/>
    </source>
</evidence>
<comment type="caution">
    <text evidence="8">The sequence shown here is derived from an EMBL/GenBank/DDBJ whole genome shotgun (WGS) entry which is preliminary data.</text>
</comment>
<feature type="transmembrane region" description="Helical" evidence="7">
    <location>
        <begin position="370"/>
        <end position="390"/>
    </location>
</feature>
<comment type="subcellular location">
    <subcellularLocation>
        <location evidence="1">Cell membrane</location>
        <topology evidence="1">Multi-pass membrane protein</topology>
    </subcellularLocation>
</comment>
<dbReference type="Gene3D" id="1.20.1250.20">
    <property type="entry name" value="MFS general substrate transporter like domains"/>
    <property type="match status" value="1"/>
</dbReference>
<dbReference type="PANTHER" id="PTHR23513">
    <property type="entry name" value="INTEGRAL MEMBRANE EFFLUX PROTEIN-RELATED"/>
    <property type="match status" value="1"/>
</dbReference>
<feature type="transmembrane region" description="Helical" evidence="7">
    <location>
        <begin position="46"/>
        <end position="66"/>
    </location>
</feature>
<dbReference type="Proteomes" id="UP001595457">
    <property type="component" value="Unassembled WGS sequence"/>
</dbReference>
<evidence type="ECO:0000256" key="7">
    <source>
        <dbReference type="SAM" id="Phobius"/>
    </source>
</evidence>
<dbReference type="SUPFAM" id="SSF103473">
    <property type="entry name" value="MFS general substrate transporter"/>
    <property type="match status" value="1"/>
</dbReference>
<keyword evidence="9" id="KW-1185">Reference proteome</keyword>
<keyword evidence="3" id="KW-1003">Cell membrane</keyword>
<keyword evidence="5 7" id="KW-1133">Transmembrane helix</keyword>
<feature type="transmembrane region" description="Helical" evidence="7">
    <location>
        <begin position="78"/>
        <end position="98"/>
    </location>
</feature>
<dbReference type="InterPro" id="IPR010290">
    <property type="entry name" value="TM_effector"/>
</dbReference>
<feature type="transmembrane region" description="Helical" evidence="7">
    <location>
        <begin position="254"/>
        <end position="274"/>
    </location>
</feature>
<sequence>MFRHTFRALSHRAFRRYFIGQGVSQTGNWIQQVVLSWLAYENSGSALWLGLVVAAGQAPLLLAPLGGLLADRHDRRRLLLISHGLGLLVACWLIVLSLTGSPGLPALLLASLALGGINALEMPVRHAFIANLVGGTELLSNAVALNSLVFNGARLIGPPLAGVLFAAFGAPLCFALNALSYVAALHSLLRIRGGRRIAPDGKACLRQSFDWLRTTRPARWLLFTATLTSISLTPVMTLLPVYAQDIFDVGPTGLGQLLGASGIGALAATLWLAARRTPLRLEVSMTGGALLFGLSCIGFASNQIFWLACLLLAVGGASLVAVTTSSTTLLQWLVPDALRGRIMALHGMFYLGSMPFGSLLAGAIAERWSVPMAFMTGGATMLALTVLLAVQLPRLAREIEQTRRKAMAAA</sequence>
<reference evidence="9" key="1">
    <citation type="journal article" date="2019" name="Int. J. Syst. Evol. Microbiol.">
        <title>The Global Catalogue of Microorganisms (GCM) 10K type strain sequencing project: providing services to taxonomists for standard genome sequencing and annotation.</title>
        <authorList>
            <consortium name="The Broad Institute Genomics Platform"/>
            <consortium name="The Broad Institute Genome Sequencing Center for Infectious Disease"/>
            <person name="Wu L."/>
            <person name="Ma J."/>
        </authorList>
    </citation>
    <scope>NUCLEOTIDE SEQUENCE [LARGE SCALE GENOMIC DNA]</scope>
    <source>
        <strain evidence="9">KCTC 62195</strain>
    </source>
</reference>
<feature type="transmembrane region" description="Helical" evidence="7">
    <location>
        <begin position="127"/>
        <end position="150"/>
    </location>
</feature>
<proteinExistence type="predicted"/>
<feature type="transmembrane region" description="Helical" evidence="7">
    <location>
        <begin position="306"/>
        <end position="330"/>
    </location>
</feature>
<evidence type="ECO:0000256" key="6">
    <source>
        <dbReference type="ARBA" id="ARBA00023136"/>
    </source>
</evidence>
<dbReference type="EMBL" id="JBHRSJ010000019">
    <property type="protein sequence ID" value="MFC2972711.1"/>
    <property type="molecule type" value="Genomic_DNA"/>
</dbReference>
<evidence type="ECO:0000313" key="8">
    <source>
        <dbReference type="EMBL" id="MFC2972711.1"/>
    </source>
</evidence>
<dbReference type="Pfam" id="PF05977">
    <property type="entry name" value="MFS_3"/>
    <property type="match status" value="1"/>
</dbReference>
<feature type="transmembrane region" description="Helical" evidence="7">
    <location>
        <begin position="220"/>
        <end position="242"/>
    </location>
</feature>
<name>A0ABV7AUW8_9GAMM</name>
<feature type="transmembrane region" description="Helical" evidence="7">
    <location>
        <begin position="342"/>
        <end position="364"/>
    </location>
</feature>